<feature type="signal peptide" evidence="2">
    <location>
        <begin position="1"/>
        <end position="22"/>
    </location>
</feature>
<evidence type="ECO:0000313" key="4">
    <source>
        <dbReference type="RefSeq" id="XP_042577330.1"/>
    </source>
</evidence>
<dbReference type="PROSITE" id="PS00649">
    <property type="entry name" value="G_PROTEIN_RECEP_F2_1"/>
    <property type="match status" value="1"/>
</dbReference>
<dbReference type="GO" id="GO:0004930">
    <property type="term" value="F:G protein-coupled receptor activity"/>
    <property type="evidence" value="ECO:0007669"/>
    <property type="project" value="InterPro"/>
</dbReference>
<gene>
    <name evidence="4" type="primary">LOC109057154</name>
</gene>
<dbReference type="InterPro" id="IPR001879">
    <property type="entry name" value="GPCR_2_extracellular_dom"/>
</dbReference>
<feature type="domain" description="G-protein coupled receptors family 2 profile 1" evidence="3">
    <location>
        <begin position="25"/>
        <end position="101"/>
    </location>
</feature>
<accession>A0A9Q9ZXI0</accession>
<dbReference type="GeneID" id="109057154"/>
<dbReference type="Proteomes" id="UP001155660">
    <property type="component" value="Chromosome B3"/>
</dbReference>
<name>A0A9Q9ZXI0_CYPCA</name>
<dbReference type="InterPro" id="IPR017983">
    <property type="entry name" value="GPCR_2_secretin-like_CS"/>
</dbReference>
<dbReference type="GO" id="GO:0016020">
    <property type="term" value="C:membrane"/>
    <property type="evidence" value="ECO:0007669"/>
    <property type="project" value="InterPro"/>
</dbReference>
<protein>
    <submittedName>
        <fullName evidence="4">Uncharacterized protein LOC109057154</fullName>
    </submittedName>
</protein>
<reference evidence="4" key="1">
    <citation type="submission" date="2025-08" db="UniProtKB">
        <authorList>
            <consortium name="RefSeq"/>
        </authorList>
    </citation>
    <scope>IDENTIFICATION</scope>
    <source>
        <tissue evidence="4">Muscle</tissue>
    </source>
</reference>
<sequence length="193" mass="21501">MSRILHPQVLTIWITLISRATADLTCDALLLLSTNLTARTLILWNQTSSPTNSTGLFCNTSIDGIGTCWPRSSAGEVVSRPCPETFLGVRYNTTNNVYRECLALMLVQLMLVQPGELIDALHINLLRESQAEHRALSPEKYRSVGFRNSKNGRRIWWLRKKIGTHPSTFLPSAKAGLAPRETPVKAPSSKRAF</sequence>
<evidence type="ECO:0000256" key="2">
    <source>
        <dbReference type="SAM" id="SignalP"/>
    </source>
</evidence>
<feature type="chain" id="PRO_5040147525" evidence="2">
    <location>
        <begin position="23"/>
        <end position="193"/>
    </location>
</feature>
<feature type="region of interest" description="Disordered" evidence="1">
    <location>
        <begin position="172"/>
        <end position="193"/>
    </location>
</feature>
<dbReference type="Pfam" id="PF02793">
    <property type="entry name" value="HRM"/>
    <property type="match status" value="1"/>
</dbReference>
<dbReference type="PROSITE" id="PS50227">
    <property type="entry name" value="G_PROTEIN_RECEP_F2_3"/>
    <property type="match status" value="1"/>
</dbReference>
<proteinExistence type="predicted"/>
<dbReference type="RefSeq" id="XP_042577330.1">
    <property type="nucleotide sequence ID" value="XM_042721396.1"/>
</dbReference>
<dbReference type="KEGG" id="ccar:109057154"/>
<dbReference type="OrthoDB" id="8930849at2759"/>
<dbReference type="SMART" id="SM00008">
    <property type="entry name" value="HormR"/>
    <property type="match status" value="1"/>
</dbReference>
<evidence type="ECO:0000256" key="1">
    <source>
        <dbReference type="SAM" id="MobiDB-lite"/>
    </source>
</evidence>
<organism evidence="4">
    <name type="scientific">Cyprinus carpio</name>
    <name type="common">Common carp</name>
    <dbReference type="NCBI Taxonomy" id="7962"/>
    <lineage>
        <taxon>Eukaryota</taxon>
        <taxon>Metazoa</taxon>
        <taxon>Chordata</taxon>
        <taxon>Craniata</taxon>
        <taxon>Vertebrata</taxon>
        <taxon>Euteleostomi</taxon>
        <taxon>Actinopterygii</taxon>
        <taxon>Neopterygii</taxon>
        <taxon>Teleostei</taxon>
        <taxon>Ostariophysi</taxon>
        <taxon>Cypriniformes</taxon>
        <taxon>Cyprinidae</taxon>
        <taxon>Cyprininae</taxon>
        <taxon>Cyprinus</taxon>
    </lineage>
</organism>
<dbReference type="AlphaFoldDB" id="A0A9Q9ZXI0"/>
<keyword evidence="2" id="KW-0732">Signal</keyword>
<evidence type="ECO:0000259" key="3">
    <source>
        <dbReference type="PROSITE" id="PS50227"/>
    </source>
</evidence>